<evidence type="ECO:0000313" key="2">
    <source>
        <dbReference type="Proteomes" id="UP000054279"/>
    </source>
</evidence>
<dbReference type="HOGENOM" id="CLU_580287_0_0_1"/>
<evidence type="ECO:0008006" key="3">
    <source>
        <dbReference type="Google" id="ProtNLM"/>
    </source>
</evidence>
<proteinExistence type="predicted"/>
<dbReference type="EMBL" id="KN837162">
    <property type="protein sequence ID" value="KIJ38266.1"/>
    <property type="molecule type" value="Genomic_DNA"/>
</dbReference>
<dbReference type="InterPro" id="IPR032675">
    <property type="entry name" value="LRR_dom_sf"/>
</dbReference>
<protein>
    <recommendedName>
        <fullName evidence="3">F-box domain-containing protein</fullName>
    </recommendedName>
</protein>
<sequence length="539" mass="61517">MDYSSRIPVEILQEIFHHSLPPLFQDPVDSLTFHEPFIKEPAVRKRDIGSTYPLTFETACVRTTLRQVCSHWNNAVVHAPQLWNQLDIQADRFINDTDGFKTLLERSKSIPLDVKLQFTEKGRYDGLSQVEYNDLFGEDLNAGYGYGYEVVESTEEERLEFEKGIHDVLTLLRNEFHRIRAMAIQYTNLDQRAFTTHLFPLDIPTSMPRLEYLFGSLLEPHRDYVPFIQNTGPLDTPRLKVCHLHFASAGLWDSLTPSSVSNLISVSVELECAQFPKAGQLLARCQNLKDLSWSISRDFYPLGGTPSAPRISSRLNFPFLTSLHLAINDDEAFPCETFLDIAHYLDAPQLRSLTIEGTPGKSQVRSIAPLLRRNPQLEELRMSVFGVDDYSEDLLTPLVELKTLILSRMKPSNEFLQSSFHTDASSLPNLSKFIIERPEPGWAVSKTLLGIIKDKITHPNTAPMEFHIWTDGHRFVENATNTEQGSSLSMSTGQVERNYGELLGLSERYPAVLQWYKFEHPGPMMWYKQLWGMDEFASG</sequence>
<dbReference type="Proteomes" id="UP000054279">
    <property type="component" value="Unassembled WGS sequence"/>
</dbReference>
<keyword evidence="2" id="KW-1185">Reference proteome</keyword>
<accession>A0A0C9VL34</accession>
<reference evidence="1 2" key="1">
    <citation type="submission" date="2014-06" db="EMBL/GenBank/DDBJ databases">
        <title>Evolutionary Origins and Diversification of the Mycorrhizal Mutualists.</title>
        <authorList>
            <consortium name="DOE Joint Genome Institute"/>
            <consortium name="Mycorrhizal Genomics Consortium"/>
            <person name="Kohler A."/>
            <person name="Kuo A."/>
            <person name="Nagy L.G."/>
            <person name="Floudas D."/>
            <person name="Copeland A."/>
            <person name="Barry K.W."/>
            <person name="Cichocki N."/>
            <person name="Veneault-Fourrey C."/>
            <person name="LaButti K."/>
            <person name="Lindquist E.A."/>
            <person name="Lipzen A."/>
            <person name="Lundell T."/>
            <person name="Morin E."/>
            <person name="Murat C."/>
            <person name="Riley R."/>
            <person name="Ohm R."/>
            <person name="Sun H."/>
            <person name="Tunlid A."/>
            <person name="Henrissat B."/>
            <person name="Grigoriev I.V."/>
            <person name="Hibbett D.S."/>
            <person name="Martin F."/>
        </authorList>
    </citation>
    <scope>NUCLEOTIDE SEQUENCE [LARGE SCALE GENOMIC DNA]</scope>
    <source>
        <strain evidence="1 2">SS14</strain>
    </source>
</reference>
<name>A0A0C9VL34_SPHS4</name>
<dbReference type="Gene3D" id="3.80.10.10">
    <property type="entry name" value="Ribonuclease Inhibitor"/>
    <property type="match status" value="1"/>
</dbReference>
<dbReference type="AlphaFoldDB" id="A0A0C9VL34"/>
<dbReference type="OrthoDB" id="2269034at2759"/>
<organism evidence="1 2">
    <name type="scientific">Sphaerobolus stellatus (strain SS14)</name>
    <dbReference type="NCBI Taxonomy" id="990650"/>
    <lineage>
        <taxon>Eukaryota</taxon>
        <taxon>Fungi</taxon>
        <taxon>Dikarya</taxon>
        <taxon>Basidiomycota</taxon>
        <taxon>Agaricomycotina</taxon>
        <taxon>Agaricomycetes</taxon>
        <taxon>Phallomycetidae</taxon>
        <taxon>Geastrales</taxon>
        <taxon>Sphaerobolaceae</taxon>
        <taxon>Sphaerobolus</taxon>
    </lineage>
</organism>
<evidence type="ECO:0000313" key="1">
    <source>
        <dbReference type="EMBL" id="KIJ38266.1"/>
    </source>
</evidence>
<dbReference type="SUPFAM" id="SSF52047">
    <property type="entry name" value="RNI-like"/>
    <property type="match status" value="1"/>
</dbReference>
<gene>
    <name evidence="1" type="ORF">M422DRAFT_259180</name>
</gene>